<dbReference type="InterPro" id="IPR006367">
    <property type="entry name" value="Sirohaem_synthase_N"/>
</dbReference>
<evidence type="ECO:0000256" key="6">
    <source>
        <dbReference type="ARBA" id="ARBA00047561"/>
    </source>
</evidence>
<evidence type="ECO:0000256" key="5">
    <source>
        <dbReference type="ARBA" id="ARBA00023244"/>
    </source>
</evidence>
<dbReference type="EMBL" id="DSZU01000042">
    <property type="protein sequence ID" value="HGV54964.1"/>
    <property type="molecule type" value="Genomic_DNA"/>
</dbReference>
<feature type="domain" description="Siroheme synthase central" evidence="7">
    <location>
        <begin position="120"/>
        <end position="146"/>
    </location>
</feature>
<dbReference type="AlphaFoldDB" id="A0A832GNM6"/>
<dbReference type="UniPathway" id="UPA00262">
    <property type="reaction ID" value="UER00222"/>
</dbReference>
<protein>
    <recommendedName>
        <fullName evidence="2">precorrin-2 dehydrogenase</fullName>
        <ecNumber evidence="2">1.3.1.76</ecNumber>
    </recommendedName>
</protein>
<dbReference type="PANTHER" id="PTHR35330">
    <property type="entry name" value="SIROHEME BIOSYNTHESIS PROTEIN MET8"/>
    <property type="match status" value="1"/>
</dbReference>
<proteinExistence type="predicted"/>
<evidence type="ECO:0000256" key="1">
    <source>
        <dbReference type="ARBA" id="ARBA00005010"/>
    </source>
</evidence>
<dbReference type="EC" id="1.3.1.76" evidence="2"/>
<dbReference type="GO" id="GO:0043115">
    <property type="term" value="F:precorrin-2 dehydrogenase activity"/>
    <property type="evidence" value="ECO:0007669"/>
    <property type="project" value="UniProtKB-EC"/>
</dbReference>
<evidence type="ECO:0000259" key="7">
    <source>
        <dbReference type="Pfam" id="PF14824"/>
    </source>
</evidence>
<gene>
    <name evidence="8" type="ORF">ENT73_02585</name>
</gene>
<dbReference type="GO" id="GO:0004325">
    <property type="term" value="F:ferrochelatase activity"/>
    <property type="evidence" value="ECO:0007669"/>
    <property type="project" value="InterPro"/>
</dbReference>
<keyword evidence="5" id="KW-0627">Porphyrin biosynthesis</keyword>
<dbReference type="GO" id="GO:0019354">
    <property type="term" value="P:siroheme biosynthetic process"/>
    <property type="evidence" value="ECO:0007669"/>
    <property type="project" value="UniProtKB-UniPathway"/>
</dbReference>
<evidence type="ECO:0000256" key="4">
    <source>
        <dbReference type="ARBA" id="ARBA00023027"/>
    </source>
</evidence>
<keyword evidence="3" id="KW-0560">Oxidoreductase</keyword>
<sequence length="230" mass="26026">MTELYPIFLKLKNKLCVVVGGGKVAERKILSLLPTEAHIKVISPELTEKLEALSREEKLIWIKRPYQKGDLQGAFLVIAATNDPQVQEAVFKEAEERGLPCNVVDKPEFCTFFVPSTLKRGDLLIAISTSGASPAVARRLRETLESLFPEEFALYLELMKAIRAEILKMELDPTEKEERLQRLALAPLFQYLIRGDFELLEVILEKEGLPNLLSEISSLYRASKDIERQG</sequence>
<evidence type="ECO:0000256" key="2">
    <source>
        <dbReference type="ARBA" id="ARBA00012400"/>
    </source>
</evidence>
<comment type="caution">
    <text evidence="8">The sequence shown here is derived from an EMBL/GenBank/DDBJ whole genome shotgun (WGS) entry which is preliminary data.</text>
</comment>
<reference evidence="8" key="1">
    <citation type="journal article" date="2020" name="mSystems">
        <title>Genome- and Community-Level Interaction Insights into Carbon Utilization and Element Cycling Functions of Hydrothermarchaeota in Hydrothermal Sediment.</title>
        <authorList>
            <person name="Zhou Z."/>
            <person name="Liu Y."/>
            <person name="Xu W."/>
            <person name="Pan J."/>
            <person name="Luo Z.H."/>
            <person name="Li M."/>
        </authorList>
    </citation>
    <scope>NUCLEOTIDE SEQUENCE [LARGE SCALE GENOMIC DNA]</scope>
    <source>
        <strain evidence="8">SpSt-605</strain>
    </source>
</reference>
<dbReference type="SUPFAM" id="SSF51735">
    <property type="entry name" value="NAD(P)-binding Rossmann-fold domains"/>
    <property type="match status" value="1"/>
</dbReference>
<dbReference type="Gene3D" id="1.10.8.610">
    <property type="entry name" value="SirC, precorrin-2 dehydrogenase, C-terminal helical domain-like"/>
    <property type="match status" value="1"/>
</dbReference>
<keyword evidence="4" id="KW-0520">NAD</keyword>
<accession>A0A832GNM6</accession>
<evidence type="ECO:0000313" key="8">
    <source>
        <dbReference type="EMBL" id="HGV54964.1"/>
    </source>
</evidence>
<dbReference type="Pfam" id="PF14824">
    <property type="entry name" value="Sirohm_synth_M"/>
    <property type="match status" value="1"/>
</dbReference>
<comment type="catalytic activity">
    <reaction evidence="6">
        <text>precorrin-2 + NAD(+) = sirohydrochlorin + NADH + 2 H(+)</text>
        <dbReference type="Rhea" id="RHEA:15613"/>
        <dbReference type="ChEBI" id="CHEBI:15378"/>
        <dbReference type="ChEBI" id="CHEBI:57540"/>
        <dbReference type="ChEBI" id="CHEBI:57945"/>
        <dbReference type="ChEBI" id="CHEBI:58351"/>
        <dbReference type="ChEBI" id="CHEBI:58827"/>
        <dbReference type="EC" id="1.3.1.76"/>
    </reaction>
</comment>
<name>A0A832GNM6_9BACT</name>
<dbReference type="InterPro" id="IPR028161">
    <property type="entry name" value="Met8-like"/>
</dbReference>
<dbReference type="Pfam" id="PF13241">
    <property type="entry name" value="NAD_binding_7"/>
    <property type="match status" value="1"/>
</dbReference>
<dbReference type="InterPro" id="IPR036291">
    <property type="entry name" value="NAD(P)-bd_dom_sf"/>
</dbReference>
<organism evidence="8">
    <name type="scientific">Caldimicrobium thiodismutans</name>
    <dbReference type="NCBI Taxonomy" id="1653476"/>
    <lineage>
        <taxon>Bacteria</taxon>
        <taxon>Pseudomonadati</taxon>
        <taxon>Thermodesulfobacteriota</taxon>
        <taxon>Thermodesulfobacteria</taxon>
        <taxon>Thermodesulfobacteriales</taxon>
        <taxon>Thermodesulfobacteriaceae</taxon>
        <taxon>Caldimicrobium</taxon>
    </lineage>
</organism>
<comment type="pathway">
    <text evidence="1">Porphyrin-containing compound metabolism; siroheme biosynthesis; sirohydrochlorin from precorrin-2: step 1/1.</text>
</comment>
<dbReference type="InterPro" id="IPR042518">
    <property type="entry name" value="SirC_C"/>
</dbReference>
<dbReference type="Gene3D" id="3.40.50.720">
    <property type="entry name" value="NAD(P)-binding Rossmann-like Domain"/>
    <property type="match status" value="1"/>
</dbReference>
<evidence type="ECO:0000256" key="3">
    <source>
        <dbReference type="ARBA" id="ARBA00023002"/>
    </source>
</evidence>
<dbReference type="SUPFAM" id="SSF75615">
    <property type="entry name" value="Siroheme synthase middle domains-like"/>
    <property type="match status" value="1"/>
</dbReference>
<dbReference type="InterPro" id="IPR028281">
    <property type="entry name" value="Sirohaem_synthase_central"/>
</dbReference>
<dbReference type="PANTHER" id="PTHR35330:SF1">
    <property type="entry name" value="SIROHEME BIOSYNTHESIS PROTEIN MET8"/>
    <property type="match status" value="1"/>
</dbReference>
<dbReference type="NCBIfam" id="TIGR01470">
    <property type="entry name" value="cysG_Nterm"/>
    <property type="match status" value="1"/>
</dbReference>